<dbReference type="InterPro" id="IPR026893">
    <property type="entry name" value="Tyr/Ser_Pase_IphP-type"/>
</dbReference>
<organism evidence="3 4">
    <name type="scientific">Altererythrobacter epoxidivorans</name>
    <dbReference type="NCBI Taxonomy" id="361183"/>
    <lineage>
        <taxon>Bacteria</taxon>
        <taxon>Pseudomonadati</taxon>
        <taxon>Pseudomonadota</taxon>
        <taxon>Alphaproteobacteria</taxon>
        <taxon>Sphingomonadales</taxon>
        <taxon>Erythrobacteraceae</taxon>
        <taxon>Altererythrobacter</taxon>
    </lineage>
</organism>
<dbReference type="Gene3D" id="3.90.190.10">
    <property type="entry name" value="Protein tyrosine phosphatase superfamily"/>
    <property type="match status" value="1"/>
</dbReference>
<dbReference type="EMBL" id="CP012669">
    <property type="protein sequence ID" value="ALE16188.1"/>
    <property type="molecule type" value="Genomic_DNA"/>
</dbReference>
<sequence length="259" mass="28980">MIRNRFLPTEGIHNFRDYGGYSVAGGGTVKRGLLFRSGQHVAATNDDLAQVGDLDIRTIIDLRGESERGNNPCRRIEGFDAQVIAYEGETTSSPPHMDIDAQTTTAEYARQRMMAVYTRMPRNPAMIEMFSRYFRALDERDGASLVHCFAGKDRTGVAATLLLHVLGASKDDQMEEFLLTNHAPTLDVLRAQSVPSIEQRLGRKLDEDAVRALLEVHEDYLATYLAEIESDHGSLDAFITRTLGVDDAMRERLRDKFVA</sequence>
<dbReference type="OrthoDB" id="1188001at2"/>
<reference evidence="3 4" key="1">
    <citation type="submission" date="2015-09" db="EMBL/GenBank/DDBJ databases">
        <title>Complete genome sequence of a benzo[a]pyrene-degrading bacterium Altererythrobacter epoxidivorans CGMCC 1.7731T.</title>
        <authorList>
            <person name="Li Z."/>
            <person name="Cheng H."/>
            <person name="Huo Y."/>
            <person name="Xu X."/>
        </authorList>
    </citation>
    <scope>NUCLEOTIDE SEQUENCE [LARGE SCALE GENOMIC DNA]</scope>
    <source>
        <strain evidence="3 4">CGMCC 1.7731</strain>
    </source>
</reference>
<dbReference type="PATRIC" id="fig|361183.4.peg.868"/>
<accession>A0A0M4MUU7</accession>
<feature type="domain" description="Tyrosine specific protein phosphatases" evidence="2">
    <location>
        <begin position="128"/>
        <end position="201"/>
    </location>
</feature>
<dbReference type="InterPro" id="IPR000387">
    <property type="entry name" value="Tyr_Pase_dom"/>
</dbReference>
<evidence type="ECO:0000256" key="1">
    <source>
        <dbReference type="ARBA" id="ARBA00009580"/>
    </source>
</evidence>
<dbReference type="RefSeq" id="WP_061923245.1">
    <property type="nucleotide sequence ID" value="NZ_CP012669.1"/>
</dbReference>
<dbReference type="Proteomes" id="UP000057938">
    <property type="component" value="Chromosome"/>
</dbReference>
<name>A0A0M4MUU7_9SPHN</name>
<gene>
    <name evidence="3" type="ORF">AMC99_00885</name>
</gene>
<dbReference type="STRING" id="361183.AMC99_00885"/>
<dbReference type="SUPFAM" id="SSF52799">
    <property type="entry name" value="(Phosphotyrosine protein) phosphatases II"/>
    <property type="match status" value="1"/>
</dbReference>
<comment type="similarity">
    <text evidence="1">Belongs to the protein-tyrosine phosphatase family.</text>
</comment>
<keyword evidence="4" id="KW-1185">Reference proteome</keyword>
<proteinExistence type="inferred from homology"/>
<dbReference type="PANTHER" id="PTHR31126:SF1">
    <property type="entry name" value="TYROSINE SPECIFIC PROTEIN PHOSPHATASES DOMAIN-CONTAINING PROTEIN"/>
    <property type="match status" value="1"/>
</dbReference>
<dbReference type="Pfam" id="PF13350">
    <property type="entry name" value="Y_phosphatase3"/>
    <property type="match status" value="1"/>
</dbReference>
<dbReference type="PROSITE" id="PS50056">
    <property type="entry name" value="TYR_PHOSPHATASE_2"/>
    <property type="match status" value="1"/>
</dbReference>
<dbReference type="AlphaFoldDB" id="A0A0M4MUU7"/>
<protein>
    <recommendedName>
        <fullName evidence="2">Tyrosine specific protein phosphatases domain-containing protein</fullName>
    </recommendedName>
</protein>
<evidence type="ECO:0000259" key="2">
    <source>
        <dbReference type="PROSITE" id="PS50056"/>
    </source>
</evidence>
<dbReference type="PROSITE" id="PS00383">
    <property type="entry name" value="TYR_PHOSPHATASE_1"/>
    <property type="match status" value="1"/>
</dbReference>
<dbReference type="GO" id="GO:0004721">
    <property type="term" value="F:phosphoprotein phosphatase activity"/>
    <property type="evidence" value="ECO:0007669"/>
    <property type="project" value="InterPro"/>
</dbReference>
<evidence type="ECO:0000313" key="4">
    <source>
        <dbReference type="Proteomes" id="UP000057938"/>
    </source>
</evidence>
<dbReference type="InterPro" id="IPR016130">
    <property type="entry name" value="Tyr_Pase_AS"/>
</dbReference>
<dbReference type="InterPro" id="IPR029021">
    <property type="entry name" value="Prot-tyrosine_phosphatase-like"/>
</dbReference>
<dbReference type="KEGG" id="aep:AMC99_00885"/>
<dbReference type="PANTHER" id="PTHR31126">
    <property type="entry name" value="TYROSINE-PROTEIN PHOSPHATASE"/>
    <property type="match status" value="1"/>
</dbReference>
<evidence type="ECO:0000313" key="3">
    <source>
        <dbReference type="EMBL" id="ALE16188.1"/>
    </source>
</evidence>